<dbReference type="AlphaFoldDB" id="A0A1M6ENB0"/>
<evidence type="ECO:0000313" key="2">
    <source>
        <dbReference type="Proteomes" id="UP000184050"/>
    </source>
</evidence>
<accession>A0A1M6ENB0</accession>
<dbReference type="EMBL" id="FQZE01000007">
    <property type="protein sequence ID" value="SHI86946.1"/>
    <property type="molecule type" value="Genomic_DNA"/>
</dbReference>
<protein>
    <submittedName>
        <fullName evidence="1">Uncharacterized protein</fullName>
    </submittedName>
</protein>
<name>A0A1M6ENB0_9BACT</name>
<evidence type="ECO:0000313" key="1">
    <source>
        <dbReference type="EMBL" id="SHI86946.1"/>
    </source>
</evidence>
<organism evidence="1 2">
    <name type="scientific">Tangfeifania diversioriginum</name>
    <dbReference type="NCBI Taxonomy" id="1168035"/>
    <lineage>
        <taxon>Bacteria</taxon>
        <taxon>Pseudomonadati</taxon>
        <taxon>Bacteroidota</taxon>
        <taxon>Bacteroidia</taxon>
        <taxon>Marinilabiliales</taxon>
        <taxon>Prolixibacteraceae</taxon>
        <taxon>Tangfeifania</taxon>
    </lineage>
</organism>
<sequence length="61" mass="7524">MLLYRCYKINEIFLFSCSYTENIQYAIQQFMRLWGVIKFSILKKQRHFTMCRVLFRVAADF</sequence>
<keyword evidence="2" id="KW-1185">Reference proteome</keyword>
<gene>
    <name evidence="1" type="ORF">SAMN05444280_10758</name>
</gene>
<proteinExistence type="predicted"/>
<dbReference type="STRING" id="1168035.SAMN05444280_10758"/>
<dbReference type="Proteomes" id="UP000184050">
    <property type="component" value="Unassembled WGS sequence"/>
</dbReference>
<reference evidence="1 2" key="1">
    <citation type="submission" date="2016-11" db="EMBL/GenBank/DDBJ databases">
        <authorList>
            <person name="Jaros S."/>
            <person name="Januszkiewicz K."/>
            <person name="Wedrychowicz H."/>
        </authorList>
    </citation>
    <scope>NUCLEOTIDE SEQUENCE [LARGE SCALE GENOMIC DNA]</scope>
    <source>
        <strain evidence="1 2">DSM 27063</strain>
    </source>
</reference>